<protein>
    <submittedName>
        <fullName evidence="1">Uncharacterized protein</fullName>
    </submittedName>
</protein>
<accession>A0A0F9FAI2</accession>
<reference evidence="1" key="1">
    <citation type="journal article" date="2015" name="Nature">
        <title>Complex archaea that bridge the gap between prokaryotes and eukaryotes.</title>
        <authorList>
            <person name="Spang A."/>
            <person name="Saw J.H."/>
            <person name="Jorgensen S.L."/>
            <person name="Zaremba-Niedzwiedzka K."/>
            <person name="Martijn J."/>
            <person name="Lind A.E."/>
            <person name="van Eijk R."/>
            <person name="Schleper C."/>
            <person name="Guy L."/>
            <person name="Ettema T.J."/>
        </authorList>
    </citation>
    <scope>NUCLEOTIDE SEQUENCE</scope>
</reference>
<dbReference type="EMBL" id="LAZR01031248">
    <property type="protein sequence ID" value="KKL54305.1"/>
    <property type="molecule type" value="Genomic_DNA"/>
</dbReference>
<organism evidence="1">
    <name type="scientific">marine sediment metagenome</name>
    <dbReference type="NCBI Taxonomy" id="412755"/>
    <lineage>
        <taxon>unclassified sequences</taxon>
        <taxon>metagenomes</taxon>
        <taxon>ecological metagenomes</taxon>
    </lineage>
</organism>
<dbReference type="AlphaFoldDB" id="A0A0F9FAI2"/>
<evidence type="ECO:0000313" key="1">
    <source>
        <dbReference type="EMBL" id="KKL54305.1"/>
    </source>
</evidence>
<name>A0A0F9FAI2_9ZZZZ</name>
<gene>
    <name evidence="1" type="ORF">LCGC14_2266720</name>
</gene>
<dbReference type="Gene3D" id="4.10.410.40">
    <property type="match status" value="1"/>
</dbReference>
<sequence>MAIGVGDGTTLTYGTTAFAANIIDIGGPGATRTTLDSTHLGTAAGFKTKILSNFVDGGTMSMTVQHDANLTVPIDQPFETITIDWGALGDTWSFSGAMTGYNPRAEVDGIMTADVELVVSGAITGM</sequence>
<proteinExistence type="predicted"/>
<comment type="caution">
    <text evidence="1">The sequence shown here is derived from an EMBL/GenBank/DDBJ whole genome shotgun (WGS) entry which is preliminary data.</text>
</comment>